<dbReference type="Gene3D" id="3.60.110.10">
    <property type="entry name" value="Carbon-nitrogen hydrolase"/>
    <property type="match status" value="1"/>
</dbReference>
<accession>A0A255YTB2</accession>
<keyword evidence="1 3" id="KW-0378">Hydrolase</keyword>
<sequence>MRDSPTSVRVALVQVNAGPEILPNLEQAGAFVHQAVAQGAQLVCLPENVSLMVQGRENILARVKPEEDHPGVRHFRDLARETGAWIMTGTLGCLLPDGRVANRAFVINPDGEITARYDKIHMFDVDLAGGESYRESATYRPGEQAVVAATPWGGLGLSICYDVRFAYLYRALAKAGASIITVPAAFTVPTGRAHWHVLLRARAIETGCFVLAPAQTGTHDGGRGTYGHSVIISPWGEVLADAGEEPGVILADLDLSKVEEARRMVPSLLHDRRFTGP</sequence>
<dbReference type="OrthoDB" id="9811121at2"/>
<feature type="domain" description="CN hydrolase" evidence="2">
    <location>
        <begin position="8"/>
        <end position="255"/>
    </location>
</feature>
<dbReference type="GO" id="GO:0016811">
    <property type="term" value="F:hydrolase activity, acting on carbon-nitrogen (but not peptide) bonds, in linear amides"/>
    <property type="evidence" value="ECO:0007669"/>
    <property type="project" value="InterPro"/>
</dbReference>
<proteinExistence type="predicted"/>
<dbReference type="PROSITE" id="PS50263">
    <property type="entry name" value="CN_HYDROLASE"/>
    <property type="match status" value="1"/>
</dbReference>
<dbReference type="SUPFAM" id="SSF56317">
    <property type="entry name" value="Carbon-nitrogen hydrolase"/>
    <property type="match status" value="1"/>
</dbReference>
<evidence type="ECO:0000313" key="3">
    <source>
        <dbReference type="EMBL" id="OYQ32421.1"/>
    </source>
</evidence>
<dbReference type="EMBL" id="NOXU01000031">
    <property type="protein sequence ID" value="OYQ32421.1"/>
    <property type="molecule type" value="Genomic_DNA"/>
</dbReference>
<reference evidence="3 4" key="1">
    <citation type="submission" date="2017-07" db="EMBL/GenBank/DDBJ databases">
        <title>Niveispirillum cyanobacteriorum sp. nov., isolated from cyanobacterial aggregates in a eutrophic lake.</title>
        <authorList>
            <person name="Cai H."/>
        </authorList>
    </citation>
    <scope>NUCLEOTIDE SEQUENCE [LARGE SCALE GENOMIC DNA]</scope>
    <source>
        <strain evidence="4">TH1-14</strain>
    </source>
</reference>
<evidence type="ECO:0000259" key="2">
    <source>
        <dbReference type="PROSITE" id="PS50263"/>
    </source>
</evidence>
<dbReference type="InterPro" id="IPR045254">
    <property type="entry name" value="Nit1/2_C-N_Hydrolase"/>
</dbReference>
<dbReference type="CDD" id="cd07572">
    <property type="entry name" value="nit"/>
    <property type="match status" value="1"/>
</dbReference>
<dbReference type="InterPro" id="IPR003010">
    <property type="entry name" value="C-N_Hydrolase"/>
</dbReference>
<dbReference type="RefSeq" id="WP_094457458.1">
    <property type="nucleotide sequence ID" value="NZ_NOXU01000031.1"/>
</dbReference>
<dbReference type="InterPro" id="IPR036526">
    <property type="entry name" value="C-N_Hydrolase_sf"/>
</dbReference>
<organism evidence="3 4">
    <name type="scientific">Niveispirillum lacus</name>
    <dbReference type="NCBI Taxonomy" id="1981099"/>
    <lineage>
        <taxon>Bacteria</taxon>
        <taxon>Pseudomonadati</taxon>
        <taxon>Pseudomonadota</taxon>
        <taxon>Alphaproteobacteria</taxon>
        <taxon>Rhodospirillales</taxon>
        <taxon>Azospirillaceae</taxon>
        <taxon>Niveispirillum</taxon>
    </lineage>
</organism>
<dbReference type="PANTHER" id="PTHR23088">
    <property type="entry name" value="NITRILASE-RELATED"/>
    <property type="match status" value="1"/>
</dbReference>
<evidence type="ECO:0000313" key="4">
    <source>
        <dbReference type="Proteomes" id="UP000216998"/>
    </source>
</evidence>
<comment type="caution">
    <text evidence="3">The sequence shown here is derived from an EMBL/GenBank/DDBJ whole genome shotgun (WGS) entry which is preliminary data.</text>
</comment>
<keyword evidence="4" id="KW-1185">Reference proteome</keyword>
<gene>
    <name evidence="3" type="ORF">CHU95_16605</name>
</gene>
<dbReference type="Proteomes" id="UP000216998">
    <property type="component" value="Unassembled WGS sequence"/>
</dbReference>
<protein>
    <submittedName>
        <fullName evidence="3">Amidohydrolase</fullName>
    </submittedName>
</protein>
<dbReference type="Pfam" id="PF00795">
    <property type="entry name" value="CN_hydrolase"/>
    <property type="match status" value="1"/>
</dbReference>
<name>A0A255YTB2_9PROT</name>
<dbReference type="AlphaFoldDB" id="A0A255YTB2"/>
<dbReference type="PANTHER" id="PTHR23088:SF27">
    <property type="entry name" value="DEAMINATED GLUTATHIONE AMIDASE"/>
    <property type="match status" value="1"/>
</dbReference>
<evidence type="ECO:0000256" key="1">
    <source>
        <dbReference type="ARBA" id="ARBA00022801"/>
    </source>
</evidence>